<dbReference type="AlphaFoldDB" id="A0A955I8Q0"/>
<evidence type="ECO:0000313" key="2">
    <source>
        <dbReference type="Proteomes" id="UP000741282"/>
    </source>
</evidence>
<organism evidence="1 2">
    <name type="scientific">Candidatus Dojkabacteria bacterium</name>
    <dbReference type="NCBI Taxonomy" id="2099670"/>
    <lineage>
        <taxon>Bacteria</taxon>
        <taxon>Candidatus Dojkabacteria</taxon>
    </lineage>
</organism>
<accession>A0A955I8Q0</accession>
<evidence type="ECO:0008006" key="3">
    <source>
        <dbReference type="Google" id="ProtNLM"/>
    </source>
</evidence>
<proteinExistence type="predicted"/>
<reference evidence="1" key="2">
    <citation type="journal article" date="2021" name="Microbiome">
        <title>Successional dynamics and alternative stable states in a saline activated sludge microbial community over 9 years.</title>
        <authorList>
            <person name="Wang Y."/>
            <person name="Ye J."/>
            <person name="Ju F."/>
            <person name="Liu L."/>
            <person name="Boyd J.A."/>
            <person name="Deng Y."/>
            <person name="Parks D.H."/>
            <person name="Jiang X."/>
            <person name="Yin X."/>
            <person name="Woodcroft B.J."/>
            <person name="Tyson G.W."/>
            <person name="Hugenholtz P."/>
            <person name="Polz M.F."/>
            <person name="Zhang T."/>
        </authorList>
    </citation>
    <scope>NUCLEOTIDE SEQUENCE</scope>
    <source>
        <strain evidence="1">HKST-UBA17</strain>
    </source>
</reference>
<gene>
    <name evidence="1" type="ORF">KC685_01165</name>
</gene>
<sequence length="306" mass="35482">MEYSQGHFLEQYKEMLSRKYLKGYVYDEDTDVSELSHRSIDISYSKYSVESFDLSKCLNTINSQHCISTTDCVDVTFTSGGSGTCLELLNCHNCTHCAYLYNCYSCSEVYYSTDLMNCDHCFGCSGLRSKSYYIFNQEVSKEKYTEEVSMLLQMDELSLKELVDSKLKDIPTPRIFMLGDISDSYYCNNIIDCERVYYAFETSRAKNCGYLWHTESIEDSWDLSYSRKVTDSYMCADCTYSSNIFFGIDIFECANCLYCVSCVKCTDCIGCVGLMEHQYCIFNKQYEKEEYMRLKDKIVADEGIFI</sequence>
<comment type="caution">
    <text evidence="1">The sequence shown here is derived from an EMBL/GenBank/DDBJ whole genome shotgun (WGS) entry which is preliminary data.</text>
</comment>
<dbReference type="EMBL" id="JAGQLN010000003">
    <property type="protein sequence ID" value="MCA9376513.1"/>
    <property type="molecule type" value="Genomic_DNA"/>
</dbReference>
<dbReference type="Proteomes" id="UP000741282">
    <property type="component" value="Unassembled WGS sequence"/>
</dbReference>
<reference evidence="1" key="1">
    <citation type="submission" date="2020-04" db="EMBL/GenBank/DDBJ databases">
        <authorList>
            <person name="Zhang T."/>
        </authorList>
    </citation>
    <scope>NUCLEOTIDE SEQUENCE</scope>
    <source>
        <strain evidence="1">HKST-UBA17</strain>
    </source>
</reference>
<name>A0A955I8Q0_9BACT</name>
<evidence type="ECO:0000313" key="1">
    <source>
        <dbReference type="EMBL" id="MCA9376513.1"/>
    </source>
</evidence>
<protein>
    <recommendedName>
        <fullName evidence="3">Caib/baif family protein</fullName>
    </recommendedName>
</protein>